<protein>
    <recommendedName>
        <fullName evidence="3">Rab-GAP TBC domain-containing protein</fullName>
    </recommendedName>
</protein>
<dbReference type="Gene3D" id="1.10.8.270">
    <property type="entry name" value="putative rabgap domain of human tbc1 domain family member 14 like domains"/>
    <property type="match status" value="1"/>
</dbReference>
<feature type="compositionally biased region" description="Low complexity" evidence="2">
    <location>
        <begin position="210"/>
        <end position="223"/>
    </location>
</feature>
<dbReference type="AlphaFoldDB" id="A0A8K0SGV7"/>
<dbReference type="GO" id="GO:0031267">
    <property type="term" value="F:small GTPase binding"/>
    <property type="evidence" value="ECO:0007669"/>
    <property type="project" value="TreeGrafter"/>
</dbReference>
<dbReference type="Proteomes" id="UP000813444">
    <property type="component" value="Unassembled WGS sequence"/>
</dbReference>
<feature type="compositionally biased region" description="Polar residues" evidence="2">
    <location>
        <begin position="299"/>
        <end position="317"/>
    </location>
</feature>
<feature type="region of interest" description="Disordered" evidence="2">
    <location>
        <begin position="1"/>
        <end position="27"/>
    </location>
</feature>
<dbReference type="InterPro" id="IPR053949">
    <property type="entry name" value="SBE2/SBE22_M"/>
</dbReference>
<dbReference type="PANTHER" id="PTHR47219">
    <property type="entry name" value="RAB GTPASE-ACTIVATING PROTEIN 1-LIKE"/>
    <property type="match status" value="1"/>
</dbReference>
<feature type="compositionally biased region" description="Polar residues" evidence="2">
    <location>
        <begin position="246"/>
        <end position="269"/>
    </location>
</feature>
<evidence type="ECO:0000256" key="1">
    <source>
        <dbReference type="SAM" id="Coils"/>
    </source>
</evidence>
<dbReference type="EMBL" id="JAGPNK010000017">
    <property type="protein sequence ID" value="KAH7305964.1"/>
    <property type="molecule type" value="Genomic_DNA"/>
</dbReference>
<dbReference type="GO" id="GO:0005096">
    <property type="term" value="F:GTPase activator activity"/>
    <property type="evidence" value="ECO:0007669"/>
    <property type="project" value="TreeGrafter"/>
</dbReference>
<feature type="compositionally biased region" description="Basic and acidic residues" evidence="2">
    <location>
        <begin position="325"/>
        <end position="334"/>
    </location>
</feature>
<dbReference type="PANTHER" id="PTHR47219:SF15">
    <property type="entry name" value="TBC1 DOMAIN FAMILY MEMBER 12 ISOFORM X1"/>
    <property type="match status" value="1"/>
</dbReference>
<reference evidence="4" key="1">
    <citation type="journal article" date="2021" name="Nat. Commun.">
        <title>Genetic determinants of endophytism in the Arabidopsis root mycobiome.</title>
        <authorList>
            <person name="Mesny F."/>
            <person name="Miyauchi S."/>
            <person name="Thiergart T."/>
            <person name="Pickel B."/>
            <person name="Atanasova L."/>
            <person name="Karlsson M."/>
            <person name="Huettel B."/>
            <person name="Barry K.W."/>
            <person name="Haridas S."/>
            <person name="Chen C."/>
            <person name="Bauer D."/>
            <person name="Andreopoulos W."/>
            <person name="Pangilinan J."/>
            <person name="LaButti K."/>
            <person name="Riley R."/>
            <person name="Lipzen A."/>
            <person name="Clum A."/>
            <person name="Drula E."/>
            <person name="Henrissat B."/>
            <person name="Kohler A."/>
            <person name="Grigoriev I.V."/>
            <person name="Martin F.M."/>
            <person name="Hacquard S."/>
        </authorList>
    </citation>
    <scope>NUCLEOTIDE SEQUENCE</scope>
    <source>
        <strain evidence="4">MPI-CAGE-CH-0235</strain>
    </source>
</reference>
<keyword evidence="5" id="KW-1185">Reference proteome</keyword>
<name>A0A8K0SGV7_9HYPO</name>
<dbReference type="SUPFAM" id="SSF47923">
    <property type="entry name" value="Ypt/Rab-GAP domain of gyp1p"/>
    <property type="match status" value="2"/>
</dbReference>
<evidence type="ECO:0000256" key="2">
    <source>
        <dbReference type="SAM" id="MobiDB-lite"/>
    </source>
</evidence>
<comment type="caution">
    <text evidence="4">The sequence shown here is derived from an EMBL/GenBank/DDBJ whole genome shotgun (WGS) entry which is preliminary data.</text>
</comment>
<organism evidence="4 5">
    <name type="scientific">Stachybotrys elegans</name>
    <dbReference type="NCBI Taxonomy" id="80388"/>
    <lineage>
        <taxon>Eukaryota</taxon>
        <taxon>Fungi</taxon>
        <taxon>Dikarya</taxon>
        <taxon>Ascomycota</taxon>
        <taxon>Pezizomycotina</taxon>
        <taxon>Sordariomycetes</taxon>
        <taxon>Hypocreomycetidae</taxon>
        <taxon>Hypocreales</taxon>
        <taxon>Stachybotryaceae</taxon>
        <taxon>Stachybotrys</taxon>
    </lineage>
</organism>
<dbReference type="Gene3D" id="1.10.472.80">
    <property type="entry name" value="Ypt/Rab-GAP domain of gyp1p, domain 3"/>
    <property type="match status" value="1"/>
</dbReference>
<feature type="coiled-coil region" evidence="1">
    <location>
        <begin position="384"/>
        <end position="411"/>
    </location>
</feature>
<gene>
    <name evidence="4" type="ORF">B0I35DRAFT_454190</name>
</gene>
<dbReference type="OrthoDB" id="289721at2759"/>
<dbReference type="Pfam" id="PF22874">
    <property type="entry name" value="SBE2_M"/>
    <property type="match status" value="1"/>
</dbReference>
<dbReference type="Pfam" id="PF00566">
    <property type="entry name" value="RabGAP-TBC"/>
    <property type="match status" value="1"/>
</dbReference>
<dbReference type="InterPro" id="IPR050302">
    <property type="entry name" value="Rab_GAP_TBC_domain"/>
</dbReference>
<feature type="region of interest" description="Disordered" evidence="2">
    <location>
        <begin position="357"/>
        <end position="377"/>
    </location>
</feature>
<evidence type="ECO:0000313" key="5">
    <source>
        <dbReference type="Proteomes" id="UP000813444"/>
    </source>
</evidence>
<dbReference type="FunFam" id="1.10.8.270:FF:000034">
    <property type="entry name" value="TBC (Tre-2/Bub2/Cdc16) domain family"/>
    <property type="match status" value="1"/>
</dbReference>
<evidence type="ECO:0000313" key="4">
    <source>
        <dbReference type="EMBL" id="KAH7305964.1"/>
    </source>
</evidence>
<feature type="domain" description="Rab-GAP TBC" evidence="3">
    <location>
        <begin position="444"/>
        <end position="651"/>
    </location>
</feature>
<feature type="compositionally biased region" description="Acidic residues" evidence="2">
    <location>
        <begin position="178"/>
        <end position="189"/>
    </location>
</feature>
<evidence type="ECO:0000259" key="3">
    <source>
        <dbReference type="PROSITE" id="PS50086"/>
    </source>
</evidence>
<feature type="compositionally biased region" description="Polar residues" evidence="2">
    <location>
        <begin position="93"/>
        <end position="109"/>
    </location>
</feature>
<feature type="compositionally biased region" description="Low complexity" evidence="2">
    <location>
        <begin position="1"/>
        <end position="23"/>
    </location>
</feature>
<accession>A0A8K0SGV7</accession>
<feature type="region of interest" description="Disordered" evidence="2">
    <location>
        <begin position="43"/>
        <end position="337"/>
    </location>
</feature>
<proteinExistence type="predicted"/>
<dbReference type="InterPro" id="IPR000195">
    <property type="entry name" value="Rab-GAP-TBC_dom"/>
</dbReference>
<dbReference type="Gene3D" id="1.10.10.750">
    <property type="entry name" value="Ypt/Rab-GAP domain of gyp1p, domain 1"/>
    <property type="match status" value="1"/>
</dbReference>
<sequence>MSSPGSPPGMTTSKSSKSSSFHSLHSDDGSVLADVAHFEEIGLEDDSVHAIRPHHSPAIASSGRMPSPSPKPLPGRSLATGRRAPAPHRAYSTLESGIHSNPRSTNLNVLTEPRALSATRRRNHSSTSVNSIPASVRRHRSTSPGLSLNPRDPNLPPKPRRSSWQANRNRKSLAELEHECDEDDGDDIPDGLVLDNVPLSPRPQHDRPPSRAASISPSPSPDRAMTRVRSVGNGTPPVAQAHGSLRSPTWKSEGRNSSPGSSRTNSWNSALADLSPETKALSEKLEEHADELEEQQQQMPQLTRRSTGGNGRPSTWNSSQSSDYSYDKKERVKSTPELPPLRRTNIMIDPLPVSKEKEAVLSRTRPSWLPPKDPSEERRHLKEYQKMMAASAKAEERREAARKAKAEYKDNTAGNLMYMWEREVMPRWDQAIREKKTRELWWKGIPPRLRGGIWQRAVGNDLSLSETSFQAALRRAQDIEERVKAKRGDQEDVKKAKWFAQIRQDVRESTLKDLRIFQEGGPLHQNLVDVLSAYTMYRDDIGYAPVYNTIAAILLLNLPSTASAFIAFANVLNRPLPLSFYTGDLGAQSSAYNLVLQTLSQKSPRLHEHLTKQITGLEPGYYLQEMFTALFTLHLTVDEAARLWDVYVFEGDALLIRAAVATILSREMTLLGCKTADEVVQVMMSVGSGSPVSTEAGADDRFIAAVREAGKA</sequence>
<dbReference type="PROSITE" id="PS50086">
    <property type="entry name" value="TBC_RABGAP"/>
    <property type="match status" value="1"/>
</dbReference>
<dbReference type="SMART" id="SM00164">
    <property type="entry name" value="TBC"/>
    <property type="match status" value="1"/>
</dbReference>
<dbReference type="FunFam" id="1.10.10.750:FF:000013">
    <property type="entry name" value="Similar to TBC domain protein"/>
    <property type="match status" value="1"/>
</dbReference>
<dbReference type="InterPro" id="IPR035969">
    <property type="entry name" value="Rab-GAP_TBC_sf"/>
</dbReference>
<keyword evidence="1" id="KW-0175">Coiled coil</keyword>